<evidence type="ECO:0000313" key="2">
    <source>
        <dbReference type="Proteomes" id="UP000799753"/>
    </source>
</evidence>
<dbReference type="Proteomes" id="UP000799753">
    <property type="component" value="Unassembled WGS sequence"/>
</dbReference>
<accession>A0A6A6SEI4</accession>
<dbReference type="EMBL" id="MU006776">
    <property type="protein sequence ID" value="KAF2646189.1"/>
    <property type="molecule type" value="Genomic_DNA"/>
</dbReference>
<proteinExistence type="predicted"/>
<keyword evidence="2" id="KW-1185">Reference proteome</keyword>
<gene>
    <name evidence="1" type="ORF">P280DRAFT_3772</name>
</gene>
<name>A0A6A6SEI4_9PLEO</name>
<organism evidence="1 2">
    <name type="scientific">Massarina eburnea CBS 473.64</name>
    <dbReference type="NCBI Taxonomy" id="1395130"/>
    <lineage>
        <taxon>Eukaryota</taxon>
        <taxon>Fungi</taxon>
        <taxon>Dikarya</taxon>
        <taxon>Ascomycota</taxon>
        <taxon>Pezizomycotina</taxon>
        <taxon>Dothideomycetes</taxon>
        <taxon>Pleosporomycetidae</taxon>
        <taxon>Pleosporales</taxon>
        <taxon>Massarineae</taxon>
        <taxon>Massarinaceae</taxon>
        <taxon>Massarina</taxon>
    </lineage>
</organism>
<sequence>MNTKDMDHRSRSSGYRTRDKVYSEKKMLKTWRMLGVPQDANDITKPTYICARSLRTFNPRSLQPSSRDKMGIGAGSRFVFVQYHGQSGAAQWSRRRCSETSDNDGEQVAMALKLAASCRKRAQCFNDGATSGKVSRMQDVRMERVTGRLVSN</sequence>
<dbReference type="AlphaFoldDB" id="A0A6A6SEI4"/>
<reference evidence="1" key="1">
    <citation type="journal article" date="2020" name="Stud. Mycol.">
        <title>101 Dothideomycetes genomes: a test case for predicting lifestyles and emergence of pathogens.</title>
        <authorList>
            <person name="Haridas S."/>
            <person name="Albert R."/>
            <person name="Binder M."/>
            <person name="Bloem J."/>
            <person name="Labutti K."/>
            <person name="Salamov A."/>
            <person name="Andreopoulos B."/>
            <person name="Baker S."/>
            <person name="Barry K."/>
            <person name="Bills G."/>
            <person name="Bluhm B."/>
            <person name="Cannon C."/>
            <person name="Castanera R."/>
            <person name="Culley D."/>
            <person name="Daum C."/>
            <person name="Ezra D."/>
            <person name="Gonzalez J."/>
            <person name="Henrissat B."/>
            <person name="Kuo A."/>
            <person name="Liang C."/>
            <person name="Lipzen A."/>
            <person name="Lutzoni F."/>
            <person name="Magnuson J."/>
            <person name="Mondo S."/>
            <person name="Nolan M."/>
            <person name="Ohm R."/>
            <person name="Pangilinan J."/>
            <person name="Park H.-J."/>
            <person name="Ramirez L."/>
            <person name="Alfaro M."/>
            <person name="Sun H."/>
            <person name="Tritt A."/>
            <person name="Yoshinaga Y."/>
            <person name="Zwiers L.-H."/>
            <person name="Turgeon B."/>
            <person name="Goodwin S."/>
            <person name="Spatafora J."/>
            <person name="Crous P."/>
            <person name="Grigoriev I."/>
        </authorList>
    </citation>
    <scope>NUCLEOTIDE SEQUENCE</scope>
    <source>
        <strain evidence="1">CBS 473.64</strain>
    </source>
</reference>
<evidence type="ECO:0000313" key="1">
    <source>
        <dbReference type="EMBL" id="KAF2646189.1"/>
    </source>
</evidence>
<protein>
    <submittedName>
        <fullName evidence="1">Uncharacterized protein</fullName>
    </submittedName>
</protein>